<evidence type="ECO:0000313" key="3">
    <source>
        <dbReference type="EMBL" id="MEX6429022.1"/>
    </source>
</evidence>
<dbReference type="GO" id="GO:0016787">
    <property type="term" value="F:hydrolase activity"/>
    <property type="evidence" value="ECO:0007669"/>
    <property type="project" value="UniProtKB-KW"/>
</dbReference>
<feature type="domain" description="Thioesterase" evidence="2">
    <location>
        <begin position="50"/>
        <end position="123"/>
    </location>
</feature>
<dbReference type="InterPro" id="IPR011973">
    <property type="entry name" value="PaaD"/>
</dbReference>
<organism evidence="3 4">
    <name type="scientific">Ferrimicrobium acidiphilum</name>
    <dbReference type="NCBI Taxonomy" id="121039"/>
    <lineage>
        <taxon>Bacteria</taxon>
        <taxon>Bacillati</taxon>
        <taxon>Actinomycetota</taxon>
        <taxon>Acidimicrobiia</taxon>
        <taxon>Acidimicrobiales</taxon>
        <taxon>Acidimicrobiaceae</taxon>
        <taxon>Ferrimicrobium</taxon>
    </lineage>
</organism>
<accession>A0ABV3Y0C8</accession>
<dbReference type="PANTHER" id="PTHR42856:SF1">
    <property type="entry name" value="ACYL-COENZYME A THIOESTERASE PAAI"/>
    <property type="match status" value="1"/>
</dbReference>
<dbReference type="CDD" id="cd03443">
    <property type="entry name" value="PaaI_thioesterase"/>
    <property type="match status" value="1"/>
</dbReference>
<dbReference type="SUPFAM" id="SSF54637">
    <property type="entry name" value="Thioesterase/thiol ester dehydrase-isomerase"/>
    <property type="match status" value="1"/>
</dbReference>
<dbReference type="InterPro" id="IPR052723">
    <property type="entry name" value="Acyl-CoA_thioesterase_PaaI"/>
</dbReference>
<dbReference type="NCBIfam" id="TIGR02286">
    <property type="entry name" value="PaaD"/>
    <property type="match status" value="1"/>
</dbReference>
<keyword evidence="4" id="KW-1185">Reference proteome</keyword>
<evidence type="ECO:0000313" key="4">
    <source>
        <dbReference type="Proteomes" id="UP001560267"/>
    </source>
</evidence>
<protein>
    <submittedName>
        <fullName evidence="3">Hydroxyphenylacetyl-CoA thioesterase PaaI</fullName>
        <ecNumber evidence="3">3.1.2.-</ecNumber>
    </submittedName>
</protein>
<evidence type="ECO:0000259" key="2">
    <source>
        <dbReference type="Pfam" id="PF03061"/>
    </source>
</evidence>
<dbReference type="InterPro" id="IPR006683">
    <property type="entry name" value="Thioestr_dom"/>
</dbReference>
<dbReference type="PANTHER" id="PTHR42856">
    <property type="entry name" value="ACYL-COENZYME A THIOESTERASE PAAI"/>
    <property type="match status" value="1"/>
</dbReference>
<dbReference type="InterPro" id="IPR029069">
    <property type="entry name" value="HotDog_dom_sf"/>
</dbReference>
<evidence type="ECO:0000256" key="1">
    <source>
        <dbReference type="ARBA" id="ARBA00022801"/>
    </source>
</evidence>
<dbReference type="InterPro" id="IPR003736">
    <property type="entry name" value="PAAI_dom"/>
</dbReference>
<dbReference type="EMBL" id="JBFSHR010000009">
    <property type="protein sequence ID" value="MEX6429022.1"/>
    <property type="molecule type" value="Genomic_DNA"/>
</dbReference>
<dbReference type="NCBIfam" id="TIGR00369">
    <property type="entry name" value="unchar_dom_1"/>
    <property type="match status" value="1"/>
</dbReference>
<dbReference type="Pfam" id="PF03061">
    <property type="entry name" value="4HBT"/>
    <property type="match status" value="1"/>
</dbReference>
<sequence>MTEQELAQACAEAMYARDLASQALGITLEHVEPGAARLAMTVTDNMVNGHGICHGGYIFLLADSAFAFACNTYNLMTVAQSAAVEFVAPVYRGDELVATANETTRFGRNGLYDIRVERDGGTVAVFHGRSRSLGRPVLEEDGK</sequence>
<comment type="caution">
    <text evidence="3">The sequence shown here is derived from an EMBL/GenBank/DDBJ whole genome shotgun (WGS) entry which is preliminary data.</text>
</comment>
<name>A0ABV3Y0C8_9ACTN</name>
<dbReference type="EC" id="3.1.2.-" evidence="3"/>
<dbReference type="Gene3D" id="3.10.129.10">
    <property type="entry name" value="Hotdog Thioesterase"/>
    <property type="match status" value="1"/>
</dbReference>
<dbReference type="RefSeq" id="WP_298385651.1">
    <property type="nucleotide sequence ID" value="NZ_JBFSHR010000009.1"/>
</dbReference>
<reference evidence="3 4" key="1">
    <citation type="submission" date="2024-07" db="EMBL/GenBank/DDBJ databases">
        <title>Draft Genome Sequence of Ferrimicrobium acidiphilum Strain YE2023, Isolated from a Pulp of Bioleach Reactor.</title>
        <authorList>
            <person name="Elkina Y.A."/>
            <person name="Bulaeva A.G."/>
            <person name="Beletsky A.V."/>
            <person name="Mardanov A.V."/>
        </authorList>
    </citation>
    <scope>NUCLEOTIDE SEQUENCE [LARGE SCALE GENOMIC DNA]</scope>
    <source>
        <strain evidence="3 4">YE2023</strain>
    </source>
</reference>
<proteinExistence type="predicted"/>
<keyword evidence="1 3" id="KW-0378">Hydrolase</keyword>
<gene>
    <name evidence="3" type="primary">paaI</name>
    <name evidence="3" type="ORF">AB6A68_04130</name>
</gene>
<dbReference type="Proteomes" id="UP001560267">
    <property type="component" value="Unassembled WGS sequence"/>
</dbReference>